<dbReference type="PANTHER" id="PTHR30329:SF21">
    <property type="entry name" value="LIPOPROTEIN YIAD-RELATED"/>
    <property type="match status" value="1"/>
</dbReference>
<dbReference type="AlphaFoldDB" id="A0A4P7PS93"/>
<dbReference type="PROSITE" id="PS51123">
    <property type="entry name" value="OMPA_2"/>
    <property type="match status" value="2"/>
</dbReference>
<dbReference type="InterPro" id="IPR036737">
    <property type="entry name" value="OmpA-like_sf"/>
</dbReference>
<evidence type="ECO:0000256" key="1">
    <source>
        <dbReference type="PROSITE-ProRule" id="PRU00473"/>
    </source>
</evidence>
<dbReference type="RefSeq" id="WP_136151716.1">
    <property type="nucleotide sequence ID" value="NZ_CP038810.1"/>
</dbReference>
<dbReference type="Proteomes" id="UP000296862">
    <property type="component" value="Chromosome"/>
</dbReference>
<dbReference type="EMBL" id="CP038810">
    <property type="protein sequence ID" value="QBZ97778.1"/>
    <property type="molecule type" value="Genomic_DNA"/>
</dbReference>
<dbReference type="Gene3D" id="3.30.1330.60">
    <property type="entry name" value="OmpA-like domain"/>
    <property type="match status" value="2"/>
</dbReference>
<accession>A0A4P7PS93</accession>
<evidence type="ECO:0000259" key="2">
    <source>
        <dbReference type="PROSITE" id="PS51123"/>
    </source>
</evidence>
<dbReference type="KEGG" id="fsn:GS03_01276"/>
<dbReference type="InterPro" id="IPR050330">
    <property type="entry name" value="Bact_OuterMem_StrucFunc"/>
</dbReference>
<name>A0A4P7PS93_9FLAO</name>
<protein>
    <recommendedName>
        <fullName evidence="2">OmpA-like domain-containing protein</fullName>
    </recommendedName>
</protein>
<gene>
    <name evidence="3" type="ORF">GS03_01276</name>
</gene>
<dbReference type="SUPFAM" id="SSF103088">
    <property type="entry name" value="OmpA-like"/>
    <property type="match status" value="2"/>
</dbReference>
<proteinExistence type="predicted"/>
<organism evidence="3 4">
    <name type="scientific">Flavobacterium sangjuense</name>
    <dbReference type="NCBI Taxonomy" id="2518177"/>
    <lineage>
        <taxon>Bacteria</taxon>
        <taxon>Pseudomonadati</taxon>
        <taxon>Bacteroidota</taxon>
        <taxon>Flavobacteriia</taxon>
        <taxon>Flavobacteriales</taxon>
        <taxon>Flavobacteriaceae</taxon>
        <taxon>Flavobacterium</taxon>
    </lineage>
</organism>
<evidence type="ECO:0000313" key="4">
    <source>
        <dbReference type="Proteomes" id="UP000296862"/>
    </source>
</evidence>
<keyword evidence="4" id="KW-1185">Reference proteome</keyword>
<dbReference type="CDD" id="cd07185">
    <property type="entry name" value="OmpA_C-like"/>
    <property type="match status" value="1"/>
</dbReference>
<dbReference type="InterPro" id="IPR006665">
    <property type="entry name" value="OmpA-like"/>
</dbReference>
<feature type="domain" description="OmpA-like" evidence="2">
    <location>
        <begin position="184"/>
        <end position="301"/>
    </location>
</feature>
<dbReference type="GO" id="GO:0016020">
    <property type="term" value="C:membrane"/>
    <property type="evidence" value="ECO:0007669"/>
    <property type="project" value="UniProtKB-UniRule"/>
</dbReference>
<dbReference type="Pfam" id="PF00691">
    <property type="entry name" value="OmpA"/>
    <property type="match status" value="2"/>
</dbReference>
<feature type="domain" description="OmpA-like" evidence="2">
    <location>
        <begin position="13"/>
        <end position="124"/>
    </location>
</feature>
<evidence type="ECO:0000313" key="3">
    <source>
        <dbReference type="EMBL" id="QBZ97778.1"/>
    </source>
</evidence>
<dbReference type="OrthoDB" id="9782229at2"/>
<dbReference type="PANTHER" id="PTHR30329">
    <property type="entry name" value="STATOR ELEMENT OF FLAGELLAR MOTOR COMPLEX"/>
    <property type="match status" value="1"/>
</dbReference>
<sequence length="301" mass="34756">MQKIYILCISLFSLYGFGQNKLDVFFDFNKDVPNEASQIKIDQWVLDNKTAEITKVLGYCDSVDDSKYNKDLAMRRVNSIVEFLTKNNIKVSDKVALKSFGEDFKYSKNQSENRKVEVFYNLIKEKNTETKNVQTIPDGPFGRGRAKEVAAPETKEEEDILEVADKVALVEEERATLESKFDKAKKGDLVRINNINFYFNSERVMDESLPLLDELLDIMMNNPKMVIEIHGHICCNPNPNDTKLSYRRALVILKYLTKYGVNIDRLAFRGYGSNNPIYKIPERNVKERAANRRVEILIVNK</sequence>
<reference evidence="3 4" key="1">
    <citation type="submission" date="2019-04" db="EMBL/GenBank/DDBJ databases">
        <title>Flavobacterium sp. GS03.</title>
        <authorList>
            <person name="Kim H."/>
        </authorList>
    </citation>
    <scope>NUCLEOTIDE SEQUENCE [LARGE SCALE GENOMIC DNA]</scope>
    <source>
        <strain evidence="3 4">GS03</strain>
    </source>
</reference>
<keyword evidence="1" id="KW-0472">Membrane</keyword>